<keyword evidence="3" id="KW-1185">Reference proteome</keyword>
<feature type="domain" description="MobA/VirD2-like nuclease" evidence="1">
    <location>
        <begin position="129"/>
        <end position="218"/>
    </location>
</feature>
<name>C6XA75_METGS</name>
<dbReference type="HOGENOM" id="CLU_055617_0_0_4"/>
<dbReference type="Gene3D" id="3.30.930.30">
    <property type="match status" value="1"/>
</dbReference>
<dbReference type="eggNOG" id="COG3843">
    <property type="taxonomic scope" value="Bacteria"/>
</dbReference>
<protein>
    <recommendedName>
        <fullName evidence="1">MobA/VirD2-like nuclease domain-containing protein</fullName>
    </recommendedName>
</protein>
<dbReference type="Pfam" id="PF03432">
    <property type="entry name" value="Relaxase"/>
    <property type="match status" value="1"/>
</dbReference>
<accession>C6XA75</accession>
<evidence type="ECO:0000259" key="1">
    <source>
        <dbReference type="Pfam" id="PF03432"/>
    </source>
</evidence>
<dbReference type="InterPro" id="IPR005094">
    <property type="entry name" value="Endonuclease_MobA/VirD2"/>
</dbReference>
<evidence type="ECO:0000313" key="2">
    <source>
        <dbReference type="EMBL" id="ACT51616.1"/>
    </source>
</evidence>
<dbReference type="EMBL" id="CP001674">
    <property type="protein sequence ID" value="ACT51616.1"/>
    <property type="molecule type" value="Genomic_DNA"/>
</dbReference>
<gene>
    <name evidence="2" type="ordered locus">Msip34_2376</name>
</gene>
<dbReference type="STRING" id="582744.Msip34_2376"/>
<dbReference type="RefSeq" id="WP_015830906.1">
    <property type="nucleotide sequence ID" value="NC_012969.1"/>
</dbReference>
<reference evidence="2 3" key="2">
    <citation type="journal article" date="2011" name="J. Bacteriol.">
        <title>Genomes of three methylotrophs from a single niche uncover genetic and metabolic divergence of Methylophilaceae.</title>
        <authorList>
            <person name="Lapidus A."/>
            <person name="Clum A."/>
            <person name="Labutti K."/>
            <person name="Kaluzhnaya M.G."/>
            <person name="Lim S."/>
            <person name="Beck D.A."/>
            <person name="Glavina Del Rio T."/>
            <person name="Nolan M."/>
            <person name="Mavromatis K."/>
            <person name="Huntemann M."/>
            <person name="Lucas S."/>
            <person name="Lidstrom M.E."/>
            <person name="Ivanova N."/>
            <person name="Chistoserdova L."/>
        </authorList>
    </citation>
    <scope>NUCLEOTIDE SEQUENCE [LARGE SCALE GENOMIC DNA]</scope>
    <source>
        <strain evidence="2 3">SIP3-4</strain>
    </source>
</reference>
<organism evidence="2 3">
    <name type="scientific">Methylovorus glucosotrophus (strain SIP3-4)</name>
    <dbReference type="NCBI Taxonomy" id="582744"/>
    <lineage>
        <taxon>Bacteria</taxon>
        <taxon>Pseudomonadati</taxon>
        <taxon>Pseudomonadota</taxon>
        <taxon>Betaproteobacteria</taxon>
        <taxon>Nitrosomonadales</taxon>
        <taxon>Methylophilaceae</taxon>
        <taxon>Methylovorus</taxon>
    </lineage>
</organism>
<sequence length="345" mass="38497">MTNAKNPTIVDGVLKEIGDRLFYEPVRPIKAKRTTTGVSRKTKARDSNRSAPARFAITLKNTTRRAPEVLVKISGGGKSITQIKAHLDYISRNGDVPLEDENGDAIYGREAVRDLRDEWQYGGYPISGNVGAKKTFNIVLSMPPGTDRAAVTLAAREFAHQEFRLNYSYVFATHDDEKHPHVHLCVKAMGKDGVRLNPRKADLQHWRELFAEKLREFGIEANATRRPVRGVTKRPRKQAVVHLEKRGLMSLQREALTQAATAFIRSGNPISNPLSAKILRTRQFVVASWNAIGHALQAQGDSKLSAEVKAFVEALPPAESVGERLEQQLLAQINNQKQRDKGVER</sequence>
<dbReference type="AlphaFoldDB" id="C6XA75"/>
<dbReference type="OrthoDB" id="7173932at2"/>
<dbReference type="Proteomes" id="UP000002743">
    <property type="component" value="Chromosome"/>
</dbReference>
<evidence type="ECO:0000313" key="3">
    <source>
        <dbReference type="Proteomes" id="UP000002743"/>
    </source>
</evidence>
<proteinExistence type="predicted"/>
<reference evidence="3" key="1">
    <citation type="submission" date="2009-07" db="EMBL/GenBank/DDBJ databases">
        <title>Complete sequence of chromosome of Methylovorus sp. SIP3-4.</title>
        <authorList>
            <person name="Lucas S."/>
            <person name="Copeland A."/>
            <person name="Lapidus A."/>
            <person name="Glavina del Rio T."/>
            <person name="Tice H."/>
            <person name="Bruce D."/>
            <person name="Goodwin L."/>
            <person name="Pitluck S."/>
            <person name="Clum A."/>
            <person name="Larimer F."/>
            <person name="Land M."/>
            <person name="Hauser L."/>
            <person name="Kyrpides N."/>
            <person name="Mikhailova N."/>
            <person name="Kayluzhnaya M."/>
            <person name="Chistoserdova L."/>
        </authorList>
    </citation>
    <scope>NUCLEOTIDE SEQUENCE [LARGE SCALE GENOMIC DNA]</scope>
    <source>
        <strain evidence="3">SIP3-4</strain>
    </source>
</reference>
<dbReference type="KEGG" id="mei:Msip34_2376"/>